<evidence type="ECO:0000313" key="2">
    <source>
        <dbReference type="Proteomes" id="UP000034160"/>
    </source>
</evidence>
<sequence>MDILQIFALATMMGDVEQTRRKISGESLMSQMEYGDLIGNVTLSLLIDSGDPNLIRLAKQMKEIGKRGQEKE</sequence>
<gene>
    <name evidence="1" type="ORF">UU93_C0008G0017</name>
</gene>
<dbReference type="Proteomes" id="UP000034160">
    <property type="component" value="Unassembled WGS sequence"/>
</dbReference>
<dbReference type="EMBL" id="LCCN01000008">
    <property type="protein sequence ID" value="KKS32255.1"/>
    <property type="molecule type" value="Genomic_DNA"/>
</dbReference>
<organism evidence="1 2">
    <name type="scientific">Candidatus Amesbacteria bacterium GW2011_GWA2_42_12</name>
    <dbReference type="NCBI Taxonomy" id="1618356"/>
    <lineage>
        <taxon>Bacteria</taxon>
        <taxon>Candidatus Amesiibacteriota</taxon>
    </lineage>
</organism>
<reference evidence="1 2" key="1">
    <citation type="journal article" date="2015" name="Nature">
        <title>rRNA introns, odd ribosomes, and small enigmatic genomes across a large radiation of phyla.</title>
        <authorList>
            <person name="Brown C.T."/>
            <person name="Hug L.A."/>
            <person name="Thomas B.C."/>
            <person name="Sharon I."/>
            <person name="Castelle C.J."/>
            <person name="Singh A."/>
            <person name="Wilkins M.J."/>
            <person name="Williams K.H."/>
            <person name="Banfield J.F."/>
        </authorList>
    </citation>
    <scope>NUCLEOTIDE SEQUENCE [LARGE SCALE GENOMIC DNA]</scope>
</reference>
<dbReference type="AlphaFoldDB" id="A0A0G0Y6A3"/>
<accession>A0A0G0Y6A3</accession>
<protein>
    <submittedName>
        <fullName evidence="1">Uncharacterized protein</fullName>
    </submittedName>
</protein>
<evidence type="ECO:0000313" key="1">
    <source>
        <dbReference type="EMBL" id="KKS32255.1"/>
    </source>
</evidence>
<proteinExistence type="predicted"/>
<name>A0A0G0Y6A3_9BACT</name>
<comment type="caution">
    <text evidence="1">The sequence shown here is derived from an EMBL/GenBank/DDBJ whole genome shotgun (WGS) entry which is preliminary data.</text>
</comment>
<dbReference type="STRING" id="1618356.UU93_C0008G0017"/>